<keyword evidence="4" id="KW-0808">Transferase</keyword>
<dbReference type="Gene3D" id="3.30.40.10">
    <property type="entry name" value="Zinc/RING finger domain, C3HC4 (zinc finger)"/>
    <property type="match status" value="1"/>
</dbReference>
<evidence type="ECO:0000256" key="9">
    <source>
        <dbReference type="ARBA" id="ARBA00022833"/>
    </source>
</evidence>
<proteinExistence type="predicted"/>
<dbReference type="Pfam" id="PF00069">
    <property type="entry name" value="Pkinase"/>
    <property type="match status" value="1"/>
</dbReference>
<dbReference type="InterPro" id="IPR044584">
    <property type="entry name" value="KEG"/>
</dbReference>
<keyword evidence="5" id="KW-0479">Metal-binding</keyword>
<keyword evidence="7 12" id="KW-0863">Zinc-finger</keyword>
<accession>A0A0K9NVF3</accession>
<feature type="region of interest" description="Disordered" evidence="13">
    <location>
        <begin position="82"/>
        <end position="114"/>
    </location>
</feature>
<dbReference type="PROSITE" id="PS00518">
    <property type="entry name" value="ZF_RING_1"/>
    <property type="match status" value="1"/>
</dbReference>
<gene>
    <name evidence="16" type="ORF">ZOSMA_62G00050</name>
</gene>
<evidence type="ECO:0000313" key="17">
    <source>
        <dbReference type="Proteomes" id="UP000036987"/>
    </source>
</evidence>
<dbReference type="GO" id="GO:0005802">
    <property type="term" value="C:trans-Golgi network"/>
    <property type="evidence" value="ECO:0000318"/>
    <property type="project" value="GO_Central"/>
</dbReference>
<dbReference type="GO" id="GO:0004842">
    <property type="term" value="F:ubiquitin-protein transferase activity"/>
    <property type="evidence" value="ECO:0000318"/>
    <property type="project" value="GO_Central"/>
</dbReference>
<dbReference type="Gene3D" id="1.10.510.10">
    <property type="entry name" value="Transferase(Phosphotransferase) domain 1"/>
    <property type="match status" value="1"/>
</dbReference>
<keyword evidence="10 11" id="KW-0040">ANK repeat</keyword>
<dbReference type="GO" id="GO:0009738">
    <property type="term" value="P:abscisic acid-activated signaling pathway"/>
    <property type="evidence" value="ECO:0007669"/>
    <property type="project" value="InterPro"/>
</dbReference>
<dbReference type="OrthoDB" id="264520at2759"/>
<dbReference type="GO" id="GO:0008270">
    <property type="term" value="F:zinc ion binding"/>
    <property type="evidence" value="ECO:0007669"/>
    <property type="project" value="UniProtKB-KW"/>
</dbReference>
<keyword evidence="9" id="KW-0862">Zinc</keyword>
<keyword evidence="17" id="KW-1185">Reference proteome</keyword>
<name>A0A0K9NVF3_ZOSMR</name>
<evidence type="ECO:0000256" key="10">
    <source>
        <dbReference type="ARBA" id="ARBA00023043"/>
    </source>
</evidence>
<feature type="repeat" description="ANK" evidence="11">
    <location>
        <begin position="574"/>
        <end position="606"/>
    </location>
</feature>
<dbReference type="SMART" id="SM00248">
    <property type="entry name" value="ANK"/>
    <property type="match status" value="9"/>
</dbReference>
<dbReference type="InterPro" id="IPR002110">
    <property type="entry name" value="Ankyrin_rpt"/>
</dbReference>
<feature type="repeat" description="ANK" evidence="11">
    <location>
        <begin position="788"/>
        <end position="820"/>
    </location>
</feature>
<feature type="repeat" description="ANK" evidence="11">
    <location>
        <begin position="755"/>
        <end position="787"/>
    </location>
</feature>
<dbReference type="UniPathway" id="UPA00143"/>
<dbReference type="SMART" id="SM00184">
    <property type="entry name" value="RING"/>
    <property type="match status" value="1"/>
</dbReference>
<evidence type="ECO:0000256" key="5">
    <source>
        <dbReference type="ARBA" id="ARBA00022723"/>
    </source>
</evidence>
<dbReference type="SUPFAM" id="SSF57850">
    <property type="entry name" value="RING/U-box"/>
    <property type="match status" value="1"/>
</dbReference>
<dbReference type="InterPro" id="IPR013083">
    <property type="entry name" value="Znf_RING/FYVE/PHD"/>
</dbReference>
<dbReference type="PANTHER" id="PTHR46960:SF1">
    <property type="entry name" value="E3 UBIQUITIN-PROTEIN LIGASE KEG"/>
    <property type="match status" value="1"/>
</dbReference>
<dbReference type="GO" id="GO:0016567">
    <property type="term" value="P:protein ubiquitination"/>
    <property type="evidence" value="ECO:0007669"/>
    <property type="project" value="UniProtKB-UniPathway"/>
</dbReference>
<feature type="domain" description="RING-type" evidence="15">
    <location>
        <begin position="6"/>
        <end position="52"/>
    </location>
</feature>
<dbReference type="PROSITE" id="PS50089">
    <property type="entry name" value="ZF_RING_2"/>
    <property type="match status" value="1"/>
</dbReference>
<feature type="repeat" description="ANK" evidence="11">
    <location>
        <begin position="540"/>
        <end position="573"/>
    </location>
</feature>
<evidence type="ECO:0000259" key="14">
    <source>
        <dbReference type="PROSITE" id="PS50011"/>
    </source>
</evidence>
<dbReference type="PROSITE" id="PS50088">
    <property type="entry name" value="ANK_REPEAT"/>
    <property type="match status" value="4"/>
</dbReference>
<dbReference type="GO" id="GO:0045324">
    <property type="term" value="P:late endosome to vacuole transport"/>
    <property type="evidence" value="ECO:0000318"/>
    <property type="project" value="GO_Central"/>
</dbReference>
<dbReference type="EC" id="2.3.2.27" evidence="3"/>
<dbReference type="Pfam" id="PF18346">
    <property type="entry name" value="SH3_15"/>
    <property type="match status" value="8"/>
</dbReference>
<dbReference type="Pfam" id="PF12796">
    <property type="entry name" value="Ank_2"/>
    <property type="match status" value="3"/>
</dbReference>
<dbReference type="SUPFAM" id="SSF56112">
    <property type="entry name" value="Protein kinase-like (PK-like)"/>
    <property type="match status" value="1"/>
</dbReference>
<dbReference type="GO" id="GO:0004672">
    <property type="term" value="F:protein kinase activity"/>
    <property type="evidence" value="ECO:0007669"/>
    <property type="project" value="InterPro"/>
</dbReference>
<dbReference type="InterPro" id="IPR040847">
    <property type="entry name" value="SH3_15"/>
</dbReference>
<organism evidence="16 17">
    <name type="scientific">Zostera marina</name>
    <name type="common">Eelgrass</name>
    <dbReference type="NCBI Taxonomy" id="29655"/>
    <lineage>
        <taxon>Eukaryota</taxon>
        <taxon>Viridiplantae</taxon>
        <taxon>Streptophyta</taxon>
        <taxon>Embryophyta</taxon>
        <taxon>Tracheophyta</taxon>
        <taxon>Spermatophyta</taxon>
        <taxon>Magnoliopsida</taxon>
        <taxon>Liliopsida</taxon>
        <taxon>Zosteraceae</taxon>
        <taxon>Zostera</taxon>
    </lineage>
</organism>
<evidence type="ECO:0000256" key="3">
    <source>
        <dbReference type="ARBA" id="ARBA00012483"/>
    </source>
</evidence>
<dbReference type="GO" id="GO:0061630">
    <property type="term" value="F:ubiquitin protein ligase activity"/>
    <property type="evidence" value="ECO:0007669"/>
    <property type="project" value="UniProtKB-EC"/>
</dbReference>
<protein>
    <recommendedName>
        <fullName evidence="3">RING-type E3 ubiquitin transferase</fullName>
        <ecNumber evidence="3">2.3.2.27</ecNumber>
    </recommendedName>
</protein>
<comment type="pathway">
    <text evidence="2">Protein modification; protein ubiquitination.</text>
</comment>
<sequence length="1659" mass="184343">MKLPCCSVCHSRYDETERTPLLLHCGHGFCKACLSKMFSASPDTTLSCPRCRHPTNVGNSIHSLKKNFPILSLLCSSPSSPSFECDFTEDDEDDDEDDEEDDGNPANGDDDEYYFFGSHRRRRPRQSHTMVSGCCSSSGSISSIDFGIHHNLKLLKKIGQGHRVGHDTWSAMLSAGSSSSSVSSSSSTTPRCRHQVVAKRVLITGDTEGIVWMQNKLEELRRKSMWCRNVCTFHGVMRMDGYLCLIMDRYNSSIQSEMQQNKGRLTLEQILRYGADIARGVAELHAAGIICMNLKPSNLLLDSSGRAVISDYGLPDILKKPCRKVVHSVTEDGSIKMHSCMECTMLNPHYTAPEAWEPLKKSLNLFWYDAIGISPESDGWSFGCTLVEMCTGSIPWSGLNSEEIYKSAVKSRKLPPQYASVVGVGIPQDLWKMIGECLQFRASRRPTFHAMLAIFLRYLQEIPRSSPASPDNEIPSVSATNEIKPSPTSVLEVFQDIPSVLHRLVSQGDSESVRNLLARVKSDKNSSISIHSLLEATNSDGQSALHIACRRGFVEVVRTILEHKEANVDILDKDGDPPIVFALTAGSVECVRALINRSGNVHMRPRERCGSSIAHVCAVYGDPECMLELLLAGADPNTLDEDGESVLHIAISKKYPECAIVILENGGCRSMASLNSQRKTPLHMCIESWNVDIVRRWIEVATQEEIEEAIEIPSQFGTPLCMAAALKKDHEIDGRVLVSILLAAGADSTAQDGPHCRTVLHTAVMINDAMLVKIILDAGVNVNITNAQNTIPLHVALNRGANLCVGLLLSSGADCNFQDDEGDNAFHIAADAAKMIRENIDWIVLMLQYPDVDVEVRNHRGRTLRDFLEALPREWISEDLMEALMGKGVFLSPTLYEVGDWVKFKRSIKVPMHGWQGAMFKSIGFVQNILSNDNLVVSFCTGEAHVLTSEVVKVIPLNRGQHVQLKSDVKEPRYGWRGQSRDSIGTVLCVDDDGILRVGFPGASRGWRADPAEMERVEEFKVGDWVRIRPTLTTAVHGLGAVMPGSIGLVFCIRPDSSLLLGLSYLQNPWHCEPEEVEHVDPFKIGEQVCVKRSVAEPRYAWGGETHHSVGKIFDIETDGLLIIEIPNRPAPWQADPSDMEKVENFQVGDWVRVKPSVSAPKYGWEDVKRNSIGIVHSLEDDGDIGVSFCFRNKLFGCSVADMEKVTPFVIGEEIQILPSITQPRLGWSNETAATTGMISRIDMDGTLNVKVAGRGCLWNVDPGDSERLPGFKVGDWVRLRPSQGTRPSYDWNSVGKESIAVTHSVQDSGYLELAGCFRKGRWLTHYMDVQKIPSLKTGYHVRFRRGLAEPRWGWRGALPDSRGIITNVHADGEVRLAFVGVSGLWKADPADLEREEIFEIGHWVKLREEAPRWKTLKPGSVGIVQGIGYNDCSAWDGTLHVGFCGEQEKWVGKASKLEKHDGFLVGQRVRMKNDVSQPRFGWSGHNHTSDGTISSIDADGKLRIYTPVGSKAWMIDPTEVDRVEEPELCIGDWVRVKAKVTTPTYQWGEVSHTNIGVVHRKENGDVWVAFCFLEKLWMCKEWEMEKLRAFVSGDKVKIKPGLLAPRWGWGVETFASKGEVMSVDANGKLKIKFKWRSDSLWVGDPADVVLDDESVIDL</sequence>
<evidence type="ECO:0000256" key="1">
    <source>
        <dbReference type="ARBA" id="ARBA00000900"/>
    </source>
</evidence>
<dbReference type="InterPro" id="IPR017907">
    <property type="entry name" value="Znf_RING_CS"/>
</dbReference>
<evidence type="ECO:0000256" key="2">
    <source>
        <dbReference type="ARBA" id="ARBA00004906"/>
    </source>
</evidence>
<feature type="compositionally biased region" description="Acidic residues" evidence="13">
    <location>
        <begin position="86"/>
        <end position="113"/>
    </location>
</feature>
<dbReference type="InterPro" id="IPR000719">
    <property type="entry name" value="Prot_kinase_dom"/>
</dbReference>
<evidence type="ECO:0000256" key="4">
    <source>
        <dbReference type="ARBA" id="ARBA00022679"/>
    </source>
</evidence>
<dbReference type="PROSITE" id="PS50011">
    <property type="entry name" value="PROTEIN_KINASE_DOM"/>
    <property type="match status" value="1"/>
</dbReference>
<keyword evidence="8" id="KW-0833">Ubl conjugation pathway</keyword>
<evidence type="ECO:0000256" key="6">
    <source>
        <dbReference type="ARBA" id="ARBA00022737"/>
    </source>
</evidence>
<dbReference type="OMA" id="IVRVEEY"/>
<dbReference type="InterPro" id="IPR011009">
    <property type="entry name" value="Kinase-like_dom_sf"/>
</dbReference>
<dbReference type="GO" id="GO:0006952">
    <property type="term" value="P:defense response"/>
    <property type="evidence" value="ECO:0007669"/>
    <property type="project" value="InterPro"/>
</dbReference>
<dbReference type="InterPro" id="IPR001841">
    <property type="entry name" value="Znf_RING"/>
</dbReference>
<dbReference type="GO" id="GO:0005524">
    <property type="term" value="F:ATP binding"/>
    <property type="evidence" value="ECO:0007669"/>
    <property type="project" value="InterPro"/>
</dbReference>
<dbReference type="STRING" id="29655.A0A0K9NVF3"/>
<evidence type="ECO:0000256" key="7">
    <source>
        <dbReference type="ARBA" id="ARBA00022771"/>
    </source>
</evidence>
<dbReference type="PROSITE" id="PS50297">
    <property type="entry name" value="ANK_REP_REGION"/>
    <property type="match status" value="3"/>
</dbReference>
<evidence type="ECO:0000256" key="8">
    <source>
        <dbReference type="ARBA" id="ARBA00022786"/>
    </source>
</evidence>
<comment type="catalytic activity">
    <reaction evidence="1">
        <text>S-ubiquitinyl-[E2 ubiquitin-conjugating enzyme]-L-cysteine + [acceptor protein]-L-lysine = [E2 ubiquitin-conjugating enzyme]-L-cysteine + N(6)-ubiquitinyl-[acceptor protein]-L-lysine.</text>
        <dbReference type="EC" id="2.3.2.27"/>
    </reaction>
</comment>
<evidence type="ECO:0000313" key="16">
    <source>
        <dbReference type="EMBL" id="KMZ59975.1"/>
    </source>
</evidence>
<dbReference type="EMBL" id="LFYR01001680">
    <property type="protein sequence ID" value="KMZ59975.1"/>
    <property type="molecule type" value="Genomic_DNA"/>
</dbReference>
<evidence type="ECO:0000256" key="12">
    <source>
        <dbReference type="PROSITE-ProRule" id="PRU00175"/>
    </source>
</evidence>
<dbReference type="GO" id="GO:0005769">
    <property type="term" value="C:early endosome"/>
    <property type="evidence" value="ECO:0000318"/>
    <property type="project" value="GO_Central"/>
</dbReference>
<dbReference type="CDD" id="cd23140">
    <property type="entry name" value="RING-HC_KEG-like"/>
    <property type="match status" value="1"/>
</dbReference>
<dbReference type="PANTHER" id="PTHR46960">
    <property type="entry name" value="E3 UBIQUITIN-PROTEIN LIGASE KEG"/>
    <property type="match status" value="1"/>
</dbReference>
<evidence type="ECO:0000256" key="13">
    <source>
        <dbReference type="SAM" id="MobiDB-lite"/>
    </source>
</evidence>
<evidence type="ECO:0000256" key="11">
    <source>
        <dbReference type="PROSITE-ProRule" id="PRU00023"/>
    </source>
</evidence>
<dbReference type="GO" id="GO:0009788">
    <property type="term" value="P:negative regulation of abscisic acid-activated signaling pathway"/>
    <property type="evidence" value="ECO:0000318"/>
    <property type="project" value="GO_Central"/>
</dbReference>
<comment type="caution">
    <text evidence="16">The sequence shown here is derived from an EMBL/GenBank/DDBJ whole genome shotgun (WGS) entry which is preliminary data.</text>
</comment>
<keyword evidence="6" id="KW-0677">Repeat</keyword>
<feature type="domain" description="Protein kinase" evidence="14">
    <location>
        <begin position="152"/>
        <end position="459"/>
    </location>
</feature>
<dbReference type="InterPro" id="IPR036770">
    <property type="entry name" value="Ankyrin_rpt-contain_sf"/>
</dbReference>
<reference evidence="17" key="1">
    <citation type="journal article" date="2016" name="Nature">
        <title>The genome of the seagrass Zostera marina reveals angiosperm adaptation to the sea.</title>
        <authorList>
            <person name="Olsen J.L."/>
            <person name="Rouze P."/>
            <person name="Verhelst B."/>
            <person name="Lin Y.-C."/>
            <person name="Bayer T."/>
            <person name="Collen J."/>
            <person name="Dattolo E."/>
            <person name="De Paoli E."/>
            <person name="Dittami S."/>
            <person name="Maumus F."/>
            <person name="Michel G."/>
            <person name="Kersting A."/>
            <person name="Lauritano C."/>
            <person name="Lohaus R."/>
            <person name="Toepel M."/>
            <person name="Tonon T."/>
            <person name="Vanneste K."/>
            <person name="Amirebrahimi M."/>
            <person name="Brakel J."/>
            <person name="Bostroem C."/>
            <person name="Chovatia M."/>
            <person name="Grimwood J."/>
            <person name="Jenkins J.W."/>
            <person name="Jueterbock A."/>
            <person name="Mraz A."/>
            <person name="Stam W.T."/>
            <person name="Tice H."/>
            <person name="Bornberg-Bauer E."/>
            <person name="Green P.J."/>
            <person name="Pearson G.A."/>
            <person name="Procaccini G."/>
            <person name="Duarte C.M."/>
            <person name="Schmutz J."/>
            <person name="Reusch T.B.H."/>
            <person name="Van de Peer Y."/>
        </authorList>
    </citation>
    <scope>NUCLEOTIDE SEQUENCE [LARGE SCALE GENOMIC DNA]</scope>
    <source>
        <strain evidence="17">cv. Finnish</strain>
    </source>
</reference>
<evidence type="ECO:0000259" key="15">
    <source>
        <dbReference type="PROSITE" id="PS50089"/>
    </source>
</evidence>
<dbReference type="Gene3D" id="1.25.40.20">
    <property type="entry name" value="Ankyrin repeat-containing domain"/>
    <property type="match status" value="1"/>
</dbReference>
<dbReference type="FunFam" id="1.25.40.20:FF:000351">
    <property type="entry name" value="E3 ubiquitin-protein ligase KEG"/>
    <property type="match status" value="1"/>
</dbReference>
<dbReference type="InterPro" id="IPR027370">
    <property type="entry name" value="Znf-RING_euk"/>
</dbReference>
<dbReference type="SUPFAM" id="SSF48403">
    <property type="entry name" value="Ankyrin repeat"/>
    <property type="match status" value="1"/>
</dbReference>
<dbReference type="Pfam" id="PF13445">
    <property type="entry name" value="zf-RING_UBOX"/>
    <property type="match status" value="1"/>
</dbReference>
<dbReference type="Proteomes" id="UP000036987">
    <property type="component" value="Unassembled WGS sequence"/>
</dbReference>